<dbReference type="GO" id="GO:0046983">
    <property type="term" value="F:protein dimerization activity"/>
    <property type="evidence" value="ECO:0007669"/>
    <property type="project" value="UniProtKB-ARBA"/>
</dbReference>
<gene>
    <name evidence="9" type="ORF">LSAT_V11C100028870</name>
</gene>
<dbReference type="Gene3D" id="1.20.5.170">
    <property type="match status" value="1"/>
</dbReference>
<evidence type="ECO:0000256" key="4">
    <source>
        <dbReference type="ARBA" id="ARBA00023125"/>
    </source>
</evidence>
<dbReference type="Pfam" id="PF00170">
    <property type="entry name" value="bZIP_1"/>
    <property type="match status" value="1"/>
</dbReference>
<dbReference type="CDD" id="cd14702">
    <property type="entry name" value="bZIP_plant_GBF1"/>
    <property type="match status" value="1"/>
</dbReference>
<dbReference type="PANTHER" id="PTHR46408">
    <property type="entry name" value="BASIC LEUCINE ZIPPER 63"/>
    <property type="match status" value="1"/>
</dbReference>
<reference evidence="9 10" key="1">
    <citation type="journal article" date="2017" name="Nat. Commun.">
        <title>Genome assembly with in vitro proximity ligation data and whole-genome triplication in lettuce.</title>
        <authorList>
            <person name="Reyes-Chin-Wo S."/>
            <person name="Wang Z."/>
            <person name="Yang X."/>
            <person name="Kozik A."/>
            <person name="Arikit S."/>
            <person name="Song C."/>
            <person name="Xia L."/>
            <person name="Froenicke L."/>
            <person name="Lavelle D.O."/>
            <person name="Truco M.J."/>
            <person name="Xia R."/>
            <person name="Zhu S."/>
            <person name="Xu C."/>
            <person name="Xu H."/>
            <person name="Xu X."/>
            <person name="Cox K."/>
            <person name="Korf I."/>
            <person name="Meyers B.C."/>
            <person name="Michelmore R.W."/>
        </authorList>
    </citation>
    <scope>NUCLEOTIDE SEQUENCE [LARGE SCALE GENOMIC DNA]</scope>
    <source>
        <strain evidence="10">cv. Salinas</strain>
        <tissue evidence="9">Seedlings</tissue>
    </source>
</reference>
<sequence>MVRAMPLRMIYSKTSDATVEVPEASDITEKYTGAKSESNDQMDVKWFKRMVSNKESARRSRNTKQDHLTELEQQVEQLRGEYITLFKQLTSASQQFKDASTNN</sequence>
<keyword evidence="7" id="KW-0175">Coiled coil</keyword>
<keyword evidence="6" id="KW-0539">Nucleus</keyword>
<dbReference type="GO" id="GO:0005634">
    <property type="term" value="C:nucleus"/>
    <property type="evidence" value="ECO:0007669"/>
    <property type="project" value="UniProtKB-SubCell"/>
</dbReference>
<dbReference type="PROSITE" id="PS50217">
    <property type="entry name" value="BZIP"/>
    <property type="match status" value="1"/>
</dbReference>
<evidence type="ECO:0000256" key="7">
    <source>
        <dbReference type="SAM" id="Coils"/>
    </source>
</evidence>
<dbReference type="Proteomes" id="UP000235145">
    <property type="component" value="Unassembled WGS sequence"/>
</dbReference>
<feature type="domain" description="BZIP" evidence="8">
    <location>
        <begin position="43"/>
        <end position="97"/>
    </location>
</feature>
<comment type="subcellular location">
    <subcellularLocation>
        <location evidence="1">Nucleus</location>
    </subcellularLocation>
</comment>
<evidence type="ECO:0000256" key="5">
    <source>
        <dbReference type="ARBA" id="ARBA00023163"/>
    </source>
</evidence>
<dbReference type="GO" id="GO:0003677">
    <property type="term" value="F:DNA binding"/>
    <property type="evidence" value="ECO:0007669"/>
    <property type="project" value="UniProtKB-KW"/>
</dbReference>
<evidence type="ECO:0000313" key="9">
    <source>
        <dbReference type="EMBL" id="KAJ0228536.1"/>
    </source>
</evidence>
<dbReference type="FunFam" id="1.20.5.170:FF:000020">
    <property type="entry name" value="BZIP transcription factor"/>
    <property type="match status" value="1"/>
</dbReference>
<comment type="caution">
    <text evidence="9">The sequence shown here is derived from an EMBL/GenBank/DDBJ whole genome shotgun (WGS) entry which is preliminary data.</text>
</comment>
<dbReference type="SUPFAM" id="SSF57959">
    <property type="entry name" value="Leucine zipper domain"/>
    <property type="match status" value="1"/>
</dbReference>
<keyword evidence="10" id="KW-1185">Reference proteome</keyword>
<dbReference type="GO" id="GO:0003700">
    <property type="term" value="F:DNA-binding transcription factor activity"/>
    <property type="evidence" value="ECO:0007669"/>
    <property type="project" value="InterPro"/>
</dbReference>
<accession>A0A9R1WTK4</accession>
<proteinExistence type="inferred from homology"/>
<evidence type="ECO:0000256" key="1">
    <source>
        <dbReference type="ARBA" id="ARBA00004123"/>
    </source>
</evidence>
<feature type="coiled-coil region" evidence="7">
    <location>
        <begin position="54"/>
        <end position="88"/>
    </location>
</feature>
<dbReference type="InterPro" id="IPR045314">
    <property type="entry name" value="bZIP_plant_GBF1"/>
</dbReference>
<evidence type="ECO:0000256" key="6">
    <source>
        <dbReference type="ARBA" id="ARBA00023242"/>
    </source>
</evidence>
<evidence type="ECO:0000256" key="2">
    <source>
        <dbReference type="ARBA" id="ARBA00007163"/>
    </source>
</evidence>
<dbReference type="InterPro" id="IPR046347">
    <property type="entry name" value="bZIP_sf"/>
</dbReference>
<keyword evidence="4" id="KW-0238">DNA-binding</keyword>
<evidence type="ECO:0000256" key="3">
    <source>
        <dbReference type="ARBA" id="ARBA00023015"/>
    </source>
</evidence>
<protein>
    <recommendedName>
        <fullName evidence="8">BZIP domain-containing protein</fullName>
    </recommendedName>
</protein>
<dbReference type="SMART" id="SM00338">
    <property type="entry name" value="BRLZ"/>
    <property type="match status" value="1"/>
</dbReference>
<organism evidence="9 10">
    <name type="scientific">Lactuca sativa</name>
    <name type="common">Garden lettuce</name>
    <dbReference type="NCBI Taxonomy" id="4236"/>
    <lineage>
        <taxon>Eukaryota</taxon>
        <taxon>Viridiplantae</taxon>
        <taxon>Streptophyta</taxon>
        <taxon>Embryophyta</taxon>
        <taxon>Tracheophyta</taxon>
        <taxon>Spermatophyta</taxon>
        <taxon>Magnoliopsida</taxon>
        <taxon>eudicotyledons</taxon>
        <taxon>Gunneridae</taxon>
        <taxon>Pentapetalae</taxon>
        <taxon>asterids</taxon>
        <taxon>campanulids</taxon>
        <taxon>Asterales</taxon>
        <taxon>Asteraceae</taxon>
        <taxon>Cichorioideae</taxon>
        <taxon>Cichorieae</taxon>
        <taxon>Lactucinae</taxon>
        <taxon>Lactuca</taxon>
    </lineage>
</organism>
<dbReference type="PANTHER" id="PTHR46408:SF8">
    <property type="entry name" value="BASIC LEUCINE ZIPPER 9"/>
    <property type="match status" value="1"/>
</dbReference>
<keyword evidence="3" id="KW-0805">Transcription regulation</keyword>
<comment type="similarity">
    <text evidence="2">Belongs to the bZIP family.</text>
</comment>
<dbReference type="EMBL" id="NBSK02000001">
    <property type="protein sequence ID" value="KAJ0228536.1"/>
    <property type="molecule type" value="Genomic_DNA"/>
</dbReference>
<dbReference type="AlphaFoldDB" id="A0A9R1WTK4"/>
<evidence type="ECO:0000313" key="10">
    <source>
        <dbReference type="Proteomes" id="UP000235145"/>
    </source>
</evidence>
<dbReference type="InterPro" id="IPR004827">
    <property type="entry name" value="bZIP"/>
</dbReference>
<evidence type="ECO:0000259" key="8">
    <source>
        <dbReference type="PROSITE" id="PS50217"/>
    </source>
</evidence>
<keyword evidence="5" id="KW-0804">Transcription</keyword>
<name>A0A9R1WTK4_LACSA</name>